<dbReference type="VEuPathDB" id="VectorBase:GPAI007965"/>
<evidence type="ECO:0000313" key="2">
    <source>
        <dbReference type="Proteomes" id="UP000092445"/>
    </source>
</evidence>
<organism evidence="1 2">
    <name type="scientific">Glossina pallidipes</name>
    <name type="common">Tsetse fly</name>
    <dbReference type="NCBI Taxonomy" id="7398"/>
    <lineage>
        <taxon>Eukaryota</taxon>
        <taxon>Metazoa</taxon>
        <taxon>Ecdysozoa</taxon>
        <taxon>Arthropoda</taxon>
        <taxon>Hexapoda</taxon>
        <taxon>Insecta</taxon>
        <taxon>Pterygota</taxon>
        <taxon>Neoptera</taxon>
        <taxon>Endopterygota</taxon>
        <taxon>Diptera</taxon>
        <taxon>Brachycera</taxon>
        <taxon>Muscomorpha</taxon>
        <taxon>Hippoboscoidea</taxon>
        <taxon>Glossinidae</taxon>
        <taxon>Glossina</taxon>
    </lineage>
</organism>
<dbReference type="Proteomes" id="UP000092445">
    <property type="component" value="Unassembled WGS sequence"/>
</dbReference>
<reference evidence="1" key="2">
    <citation type="submission" date="2020-05" db="UniProtKB">
        <authorList>
            <consortium name="EnsemblMetazoa"/>
        </authorList>
    </citation>
    <scope>IDENTIFICATION</scope>
    <source>
        <strain evidence="1">IAEA</strain>
    </source>
</reference>
<evidence type="ECO:0000313" key="1">
    <source>
        <dbReference type="EnsemblMetazoa" id="GPAI007965-PA"/>
    </source>
</evidence>
<dbReference type="EnsemblMetazoa" id="GPAI007965-RA">
    <property type="protein sequence ID" value="GPAI007965-PA"/>
    <property type="gene ID" value="GPAI007965"/>
</dbReference>
<reference evidence="2" key="1">
    <citation type="submission" date="2014-03" db="EMBL/GenBank/DDBJ databases">
        <authorList>
            <person name="Aksoy S."/>
            <person name="Warren W."/>
            <person name="Wilson R.K."/>
        </authorList>
    </citation>
    <scope>NUCLEOTIDE SEQUENCE [LARGE SCALE GENOMIC DNA]</scope>
    <source>
        <strain evidence="2">IAEA</strain>
    </source>
</reference>
<name>A0A1A9Z9Q6_GLOPL</name>
<accession>A0A1A9Z9Q6</accession>
<protein>
    <submittedName>
        <fullName evidence="1">Uncharacterized protein</fullName>
    </submittedName>
</protein>
<sequence length="136" mass="15547">MFILTFVYFINEIRQINNSYAGTEKLLSHYYFVYTCVLVLMVYDLQNLSMLPTTSSKVKLPNDSNKPSLHCLLNGPLNSLHFSVIDQRLGPIHDSVFLDHINSTVTALNYRQNDLTGAVDTKRINSTNSQPIHKER</sequence>
<dbReference type="AlphaFoldDB" id="A0A1A9Z9Q6"/>
<proteinExistence type="predicted"/>
<keyword evidence="2" id="KW-1185">Reference proteome</keyword>